<dbReference type="AlphaFoldDB" id="A0A9P8L2R2"/>
<dbReference type="Gene3D" id="3.20.20.300">
    <property type="entry name" value="Glycoside hydrolase, family 3, N-terminal domain"/>
    <property type="match status" value="1"/>
</dbReference>
<keyword evidence="10 11" id="KW-0624">Polysaccharide degradation</keyword>
<dbReference type="SUPFAM" id="SSF51445">
    <property type="entry name" value="(Trans)glycosidases"/>
    <property type="match status" value="1"/>
</dbReference>
<dbReference type="InterPro" id="IPR050288">
    <property type="entry name" value="Cellulose_deg_GH3"/>
</dbReference>
<organism evidence="14 15">
    <name type="scientific">Glutinoglossum americanum</name>
    <dbReference type="NCBI Taxonomy" id="1670608"/>
    <lineage>
        <taxon>Eukaryota</taxon>
        <taxon>Fungi</taxon>
        <taxon>Dikarya</taxon>
        <taxon>Ascomycota</taxon>
        <taxon>Pezizomycotina</taxon>
        <taxon>Geoglossomycetes</taxon>
        <taxon>Geoglossales</taxon>
        <taxon>Geoglossaceae</taxon>
        <taxon>Glutinoglossum</taxon>
    </lineage>
</organism>
<evidence type="ECO:0000256" key="7">
    <source>
        <dbReference type="ARBA" id="ARBA00023180"/>
    </source>
</evidence>
<dbReference type="Pfam" id="PF14310">
    <property type="entry name" value="Fn3-like"/>
    <property type="match status" value="1"/>
</dbReference>
<dbReference type="SUPFAM" id="SSF52279">
    <property type="entry name" value="Beta-D-glucan exohydrolase, C-terminal domain"/>
    <property type="match status" value="1"/>
</dbReference>
<evidence type="ECO:0000256" key="5">
    <source>
        <dbReference type="ARBA" id="ARBA00022729"/>
    </source>
</evidence>
<dbReference type="EC" id="3.2.1.21" evidence="4 11"/>
<dbReference type="Gene3D" id="2.60.40.10">
    <property type="entry name" value="Immunoglobulins"/>
    <property type="match status" value="1"/>
</dbReference>
<sequence>MVNVQLGPVAGPIGRHPEGGRNWEGFSPDPVLTGVGMSETIKGIQDAGVIACAKHYIGNEQEHFRMAYSSNIDDVTMHELYLWPFADAVRAGVGSIMCSYNQINNSYGCQNSYALNYLLKNELDFQGFVMSDWGAHHSGVGAALAGLDMSMPGDTFFGSGLSFWGASLTLAVINGSVPQWRIDDMATRIMAAYFKVGQDQEDIPINFDSWTLDTFGYLHYLVSNDYTLVNQHVDVRHDPKIGSHAALAREIATKSLVLLKNVNGTLPLKKPRQIAVIGGDAGEAPYGPNGCPDRGCDSGTLAMGWGSGTANFPYLVTPLTGIQNQAILDGSVLSSVTDSYAYLQINATVSRAEVAIVFVNADSGEGYISVDDNEGDRNNLTLWMDGDKLISTVAANNNNTIVVMHTVGPVVIESWVNHPNVTAILWAGLPGEQSGNSITDVLYGHVNPGAKLPFTLGKKADDWGVKLLYNSKDQVPQIAYTEGVFIDYRAFDKAGIEPTYEFGFGLSYTTFNYSNLQVTKTQAGPYAPTSGNTGAAPVLGNISANPDDYQFPPGFVQVRRYIYPWINSTTLGNQGSPDVPDGARNGSSQPLLPAGGAPGGNPELYDVLYEVTATVTNTGSVAGEEVAQVYVSLGGPNDPKVALRGFERLSIQPGGSTSFTADLTRRDLSNWDPVSQNWVITNYTKTVYVGSSSRKLLLQTELI</sequence>
<dbReference type="GO" id="GO:0009251">
    <property type="term" value="P:glucan catabolic process"/>
    <property type="evidence" value="ECO:0007669"/>
    <property type="project" value="TreeGrafter"/>
</dbReference>
<dbReference type="InterPro" id="IPR002772">
    <property type="entry name" value="Glyco_hydro_3_C"/>
</dbReference>
<evidence type="ECO:0000256" key="4">
    <source>
        <dbReference type="ARBA" id="ARBA00012744"/>
    </source>
</evidence>
<evidence type="ECO:0000256" key="2">
    <source>
        <dbReference type="ARBA" id="ARBA00004987"/>
    </source>
</evidence>
<dbReference type="FunFam" id="2.60.40.10:FF:001391">
    <property type="entry name" value="Beta-glucosidase"/>
    <property type="match status" value="1"/>
</dbReference>
<dbReference type="GO" id="GO:0008422">
    <property type="term" value="F:beta-glucosidase activity"/>
    <property type="evidence" value="ECO:0007669"/>
    <property type="project" value="UniProtKB-EC"/>
</dbReference>
<keyword evidence="6 11" id="KW-0378">Hydrolase</keyword>
<proteinExistence type="inferred from homology"/>
<evidence type="ECO:0000256" key="8">
    <source>
        <dbReference type="ARBA" id="ARBA00023277"/>
    </source>
</evidence>
<keyword evidence="8 11" id="KW-0119">Carbohydrate metabolism</keyword>
<evidence type="ECO:0000313" key="15">
    <source>
        <dbReference type="Proteomes" id="UP000698800"/>
    </source>
</evidence>
<dbReference type="OrthoDB" id="416222at2759"/>
<dbReference type="Pfam" id="PF00933">
    <property type="entry name" value="Glyco_hydro_3"/>
    <property type="match status" value="1"/>
</dbReference>
<evidence type="ECO:0000313" key="14">
    <source>
        <dbReference type="EMBL" id="KAH0541328.1"/>
    </source>
</evidence>
<feature type="domain" description="Fibronectin type III-like" evidence="13">
    <location>
        <begin position="625"/>
        <end position="693"/>
    </location>
</feature>
<comment type="caution">
    <text evidence="14">The sequence shown here is derived from an EMBL/GenBank/DDBJ whole genome shotgun (WGS) entry which is preliminary data.</text>
</comment>
<dbReference type="InterPro" id="IPR017853">
    <property type="entry name" value="GH"/>
</dbReference>
<keyword evidence="15" id="KW-1185">Reference proteome</keyword>
<evidence type="ECO:0000256" key="3">
    <source>
        <dbReference type="ARBA" id="ARBA00005336"/>
    </source>
</evidence>
<keyword evidence="9 11" id="KW-0326">Glycosidase</keyword>
<dbReference type="PANTHER" id="PTHR42715:SF29">
    <property type="entry name" value="BETA-GLUCOSIDASE A-RELATED"/>
    <property type="match status" value="1"/>
</dbReference>
<dbReference type="FunFam" id="3.20.20.300:FF:000002">
    <property type="entry name" value="Probable beta-glucosidase"/>
    <property type="match status" value="1"/>
</dbReference>
<dbReference type="Gene3D" id="3.40.50.1700">
    <property type="entry name" value="Glycoside hydrolase family 3 C-terminal domain"/>
    <property type="match status" value="1"/>
</dbReference>
<dbReference type="InterPro" id="IPR013783">
    <property type="entry name" value="Ig-like_fold"/>
</dbReference>
<dbReference type="Pfam" id="PF01915">
    <property type="entry name" value="Glyco_hydro_3_C"/>
    <property type="match status" value="1"/>
</dbReference>
<accession>A0A9P8L2R2</accession>
<dbReference type="FunFam" id="3.40.50.1700:FF:000003">
    <property type="entry name" value="Probable beta-glucosidase"/>
    <property type="match status" value="1"/>
</dbReference>
<dbReference type="PROSITE" id="PS00775">
    <property type="entry name" value="GLYCOSYL_HYDROL_F3"/>
    <property type="match status" value="1"/>
</dbReference>
<keyword evidence="7" id="KW-0325">Glycoprotein</keyword>
<comment type="similarity">
    <text evidence="3 11">Belongs to the glycosyl hydrolase 3 family.</text>
</comment>
<evidence type="ECO:0000256" key="11">
    <source>
        <dbReference type="RuleBase" id="RU361161"/>
    </source>
</evidence>
<evidence type="ECO:0000259" key="13">
    <source>
        <dbReference type="SMART" id="SM01217"/>
    </source>
</evidence>
<dbReference type="PRINTS" id="PR00133">
    <property type="entry name" value="GLHYDRLASE3"/>
</dbReference>
<dbReference type="InterPro" id="IPR036962">
    <property type="entry name" value="Glyco_hydro_3_N_sf"/>
</dbReference>
<dbReference type="PANTHER" id="PTHR42715">
    <property type="entry name" value="BETA-GLUCOSIDASE"/>
    <property type="match status" value="1"/>
</dbReference>
<evidence type="ECO:0000256" key="12">
    <source>
        <dbReference type="SAM" id="MobiDB-lite"/>
    </source>
</evidence>
<dbReference type="SMART" id="SM01217">
    <property type="entry name" value="Fn3_like"/>
    <property type="match status" value="1"/>
</dbReference>
<comment type="pathway">
    <text evidence="2 11">Glycan metabolism; cellulose degradation.</text>
</comment>
<reference evidence="14" key="1">
    <citation type="submission" date="2021-03" db="EMBL/GenBank/DDBJ databases">
        <title>Comparative genomics and phylogenomic investigation of the class Geoglossomycetes provide insights into ecological specialization and systematics.</title>
        <authorList>
            <person name="Melie T."/>
            <person name="Pirro S."/>
            <person name="Miller A.N."/>
            <person name="Quandt A."/>
        </authorList>
    </citation>
    <scope>NUCLEOTIDE SEQUENCE</scope>
    <source>
        <strain evidence="14">GBOQ0MN5Z8</strain>
    </source>
</reference>
<protein>
    <recommendedName>
        <fullName evidence="4 11">beta-glucosidase</fullName>
        <ecNumber evidence="4 11">3.2.1.21</ecNumber>
    </recommendedName>
</protein>
<name>A0A9P8L2R2_9PEZI</name>
<dbReference type="InterPro" id="IPR001764">
    <property type="entry name" value="Glyco_hydro_3_N"/>
</dbReference>
<dbReference type="InterPro" id="IPR026891">
    <property type="entry name" value="Fn3-like"/>
</dbReference>
<dbReference type="Proteomes" id="UP000698800">
    <property type="component" value="Unassembled WGS sequence"/>
</dbReference>
<dbReference type="EMBL" id="JAGHQL010000081">
    <property type="protein sequence ID" value="KAH0541328.1"/>
    <property type="molecule type" value="Genomic_DNA"/>
</dbReference>
<keyword evidence="5" id="KW-0732">Signal</keyword>
<comment type="catalytic activity">
    <reaction evidence="1 11">
        <text>Hydrolysis of terminal, non-reducing beta-D-glucosyl residues with release of beta-D-glucose.</text>
        <dbReference type="EC" id="3.2.1.21"/>
    </reaction>
</comment>
<dbReference type="InterPro" id="IPR019800">
    <property type="entry name" value="Glyco_hydro_3_AS"/>
</dbReference>
<evidence type="ECO:0000256" key="10">
    <source>
        <dbReference type="ARBA" id="ARBA00023326"/>
    </source>
</evidence>
<dbReference type="InterPro" id="IPR036881">
    <property type="entry name" value="Glyco_hydro_3_C_sf"/>
</dbReference>
<gene>
    <name evidence="14" type="ORF">FGG08_004166</name>
</gene>
<feature type="region of interest" description="Disordered" evidence="12">
    <location>
        <begin position="573"/>
        <end position="597"/>
    </location>
</feature>
<evidence type="ECO:0000256" key="6">
    <source>
        <dbReference type="ARBA" id="ARBA00022801"/>
    </source>
</evidence>
<evidence type="ECO:0000256" key="9">
    <source>
        <dbReference type="ARBA" id="ARBA00023295"/>
    </source>
</evidence>
<evidence type="ECO:0000256" key="1">
    <source>
        <dbReference type="ARBA" id="ARBA00000448"/>
    </source>
</evidence>